<dbReference type="SUPFAM" id="SSF88723">
    <property type="entry name" value="PIN domain-like"/>
    <property type="match status" value="1"/>
</dbReference>
<dbReference type="OrthoDB" id="1494007at2"/>
<sequence>MIVADTHLIAYLAMPSPYTEEAERLLVRDPEWVAPVLWRSEFRNALALYLRKGLIRFEQALDIQAEMESLFQGKEYEVASLDVLSLIN</sequence>
<dbReference type="Gene3D" id="3.40.50.1010">
    <property type="entry name" value="5'-nuclease"/>
    <property type="match status" value="1"/>
</dbReference>
<accession>A0A5C7EEG0</accession>
<dbReference type="Proteomes" id="UP000321201">
    <property type="component" value="Unassembled WGS sequence"/>
</dbReference>
<evidence type="ECO:0000313" key="2">
    <source>
        <dbReference type="Proteomes" id="UP000321201"/>
    </source>
</evidence>
<organism evidence="1 2">
    <name type="scientific">Pelomicrobium methylotrophicum</name>
    <dbReference type="NCBI Taxonomy" id="2602750"/>
    <lineage>
        <taxon>Bacteria</taxon>
        <taxon>Pseudomonadati</taxon>
        <taxon>Pseudomonadota</taxon>
        <taxon>Hydrogenophilia</taxon>
        <taxon>Hydrogenophilia incertae sedis</taxon>
        <taxon>Pelomicrobium</taxon>
    </lineage>
</organism>
<dbReference type="InterPro" id="IPR029060">
    <property type="entry name" value="PIN-like_dom_sf"/>
</dbReference>
<dbReference type="RefSeq" id="WP_147801258.1">
    <property type="nucleotide sequence ID" value="NZ_VPFL01000043.1"/>
</dbReference>
<evidence type="ECO:0000313" key="1">
    <source>
        <dbReference type="EMBL" id="TXF09921.1"/>
    </source>
</evidence>
<comment type="caution">
    <text evidence="1">The sequence shown here is derived from an EMBL/GenBank/DDBJ whole genome shotgun (WGS) entry which is preliminary data.</text>
</comment>
<name>A0A5C7EEG0_9PROT</name>
<dbReference type="InParanoid" id="A0A5C7EEG0"/>
<protein>
    <submittedName>
        <fullName evidence="1">Type II toxin-antitoxin system VapC family toxin</fullName>
    </submittedName>
</protein>
<reference evidence="1 2" key="1">
    <citation type="submission" date="2019-08" db="EMBL/GenBank/DDBJ databases">
        <title>Pelomicrobium methylotrophicum gen. nov., sp. nov. a moderately thermophilic, facultatively anaerobic, lithoautotrophic and methylotrophic bacterium isolated from a terrestrial mud volcano.</title>
        <authorList>
            <person name="Slobodkina G.B."/>
            <person name="Merkel A.Y."/>
            <person name="Slobodkin A.I."/>
        </authorList>
    </citation>
    <scope>NUCLEOTIDE SEQUENCE [LARGE SCALE GENOMIC DNA]</scope>
    <source>
        <strain evidence="1 2">SM250</strain>
    </source>
</reference>
<dbReference type="EMBL" id="VPFL01000043">
    <property type="protein sequence ID" value="TXF09921.1"/>
    <property type="molecule type" value="Genomic_DNA"/>
</dbReference>
<proteinExistence type="predicted"/>
<gene>
    <name evidence="1" type="ORF">FR698_16355</name>
</gene>
<dbReference type="AlphaFoldDB" id="A0A5C7EEG0"/>
<keyword evidence="2" id="KW-1185">Reference proteome</keyword>